<evidence type="ECO:0000256" key="9">
    <source>
        <dbReference type="PIRSR" id="PIRSR605150-2"/>
    </source>
</evidence>
<dbReference type="Gene3D" id="3.90.550.10">
    <property type="entry name" value="Spore Coat Polysaccharide Biosynthesis Protein SpsA, Chain A"/>
    <property type="match status" value="1"/>
</dbReference>
<dbReference type="AlphaFoldDB" id="A0A9Q0FI76"/>
<dbReference type="SUPFAM" id="SSF53448">
    <property type="entry name" value="Nucleotide-diphospho-sugar transferases"/>
    <property type="match status" value="1"/>
</dbReference>
<sequence>MASNNILYERVARKNTIHRVLDITILFLLLSVLAYRLASLNKHGVAWILAFFCESCFTFVWVITISTKWTQVEYKTYPERLSQRMEEFPAVDMFVTTADPMLEPPLLTANTVISLMAVDYPADKLACYVSDDGCSALTFYTLVEASKFAKIWIPFCKKYNIEARAPFRYFSRDQSTMATGGDSSLEFERECRKMKEGYAELICKINDATHKSIPEDVARDFAVFSNIDRRNHPTIVKVIWENKERLPDGLPHLIYISREKRVKHPHHYKAGAMNVLTRVSGLLTNAPYMLNVDCDNFVNNPQTVRHAMCFFLGSDNDKETGFVQFPQSFYGGLKDDPFGNQYRAWYEYILRGLAGIQGPFYGGTGCFHRRKVIYGLCPDDTRNEAKCLSSVTGNLAEKEQLKIFGCSKEFNKSATEAFQGKTSDPVNLSKMIEEAVQVAGCGYEYGTRWGTEVGWQYGSTTEDIMTGITIQGRGWKTILCTPHPEGFLGCSPSGGPNSMTQQKRWATGLLEVLFSKRSPIIATITARLQFRQCLGYLWILIWGLRSIPELGYALLPAYCIITNSTFLPQVKEPAILIYVALFTLYNTYTLLEYLQLGLSIREWWNNLRMMRIYAMNPWLFGFVSVIFKILGISETVFEVTQKDQSDDGDDSSDGGRFTFNGSHIFLPGTTLVLLQLTALTMRLLGLIPSVSDDDDGRHGSGLCEVLCSLWVVMCFWPFVKGLVGRGKYGIPLSTICKSTLLSFLFVQLCKMTSPA</sequence>
<feature type="active site" evidence="8">
    <location>
        <position position="132"/>
    </location>
</feature>
<keyword evidence="6 11" id="KW-0472">Membrane</keyword>
<feature type="transmembrane region" description="Helical" evidence="11">
    <location>
        <begin position="575"/>
        <end position="591"/>
    </location>
</feature>
<dbReference type="GO" id="GO:0071555">
    <property type="term" value="P:cell wall organization"/>
    <property type="evidence" value="ECO:0007669"/>
    <property type="project" value="UniProtKB-KW"/>
</dbReference>
<proteinExistence type="predicted"/>
<dbReference type="OrthoDB" id="72851at2759"/>
<evidence type="ECO:0000256" key="4">
    <source>
        <dbReference type="ARBA" id="ARBA00022692"/>
    </source>
</evidence>
<dbReference type="GO" id="GO:0016020">
    <property type="term" value="C:membrane"/>
    <property type="evidence" value="ECO:0007669"/>
    <property type="project" value="InterPro"/>
</dbReference>
<dbReference type="GO" id="GO:0016760">
    <property type="term" value="F:cellulose synthase (UDP-forming) activity"/>
    <property type="evidence" value="ECO:0007669"/>
    <property type="project" value="InterPro"/>
</dbReference>
<dbReference type="PANTHER" id="PTHR13301">
    <property type="entry name" value="X-BOX TRANSCRIPTION FACTOR-RELATED"/>
    <property type="match status" value="1"/>
</dbReference>
<evidence type="ECO:0008006" key="14">
    <source>
        <dbReference type="Google" id="ProtNLM"/>
    </source>
</evidence>
<evidence type="ECO:0000256" key="8">
    <source>
        <dbReference type="PIRSR" id="PIRSR605150-1"/>
    </source>
</evidence>
<reference evidence="12" key="1">
    <citation type="submission" date="2022-02" db="EMBL/GenBank/DDBJ databases">
        <authorList>
            <person name="Henning P.M."/>
            <person name="McCubbin A.G."/>
            <person name="Shore J.S."/>
        </authorList>
    </citation>
    <scope>NUCLEOTIDE SEQUENCE</scope>
    <source>
        <strain evidence="12">F60SS</strain>
        <tissue evidence="12">Leaves</tissue>
    </source>
</reference>
<accession>A0A9Q0FI76</accession>
<dbReference type="EMBL" id="JAKUCV010005251">
    <property type="protein sequence ID" value="KAJ4831923.1"/>
    <property type="molecule type" value="Genomic_DNA"/>
</dbReference>
<dbReference type="InterPro" id="IPR005150">
    <property type="entry name" value="Cellulose_synth"/>
</dbReference>
<feature type="transmembrane region" description="Helical" evidence="11">
    <location>
        <begin position="699"/>
        <end position="718"/>
    </location>
</feature>
<feature type="active site" evidence="8">
    <location>
        <position position="463"/>
    </location>
</feature>
<keyword evidence="2" id="KW-0328">Glycosyltransferase</keyword>
<feature type="binding site" evidence="9">
    <location>
        <position position="103"/>
    </location>
    <ligand>
        <name>UDP-alpha-D-glucose</name>
        <dbReference type="ChEBI" id="CHEBI:58885"/>
    </ligand>
</feature>
<evidence type="ECO:0000256" key="7">
    <source>
        <dbReference type="ARBA" id="ARBA00023316"/>
    </source>
</evidence>
<feature type="transmembrane region" description="Helical" evidence="11">
    <location>
        <begin position="534"/>
        <end position="555"/>
    </location>
</feature>
<keyword evidence="4 11" id="KW-0812">Transmembrane</keyword>
<keyword evidence="13" id="KW-1185">Reference proteome</keyword>
<protein>
    <recommendedName>
        <fullName evidence="14">Cellulose synthase-like protein H1</fullName>
    </recommendedName>
</protein>
<keyword evidence="3" id="KW-0808">Transferase</keyword>
<dbReference type="GO" id="GO:0012505">
    <property type="term" value="C:endomembrane system"/>
    <property type="evidence" value="ECO:0007669"/>
    <property type="project" value="UniProtKB-SubCell"/>
</dbReference>
<feature type="transmembrane region" description="Helical" evidence="11">
    <location>
        <begin position="730"/>
        <end position="749"/>
    </location>
</feature>
<evidence type="ECO:0000256" key="11">
    <source>
        <dbReference type="SAM" id="Phobius"/>
    </source>
</evidence>
<evidence type="ECO:0000256" key="10">
    <source>
        <dbReference type="PIRSR" id="PIRSR605150-3"/>
    </source>
</evidence>
<name>A0A9Q0FI76_9ROSI</name>
<evidence type="ECO:0000256" key="6">
    <source>
        <dbReference type="ARBA" id="ARBA00023136"/>
    </source>
</evidence>
<keyword evidence="5 11" id="KW-1133">Transmembrane helix</keyword>
<reference evidence="12" key="2">
    <citation type="journal article" date="2023" name="Plants (Basel)">
        <title>Annotation of the Turnera subulata (Passifloraceae) Draft Genome Reveals the S-Locus Evolved after the Divergence of Turneroideae from Passifloroideae in a Stepwise Manner.</title>
        <authorList>
            <person name="Henning P.M."/>
            <person name="Roalson E.H."/>
            <person name="Mir W."/>
            <person name="McCubbin A.G."/>
            <person name="Shore J.S."/>
        </authorList>
    </citation>
    <scope>NUCLEOTIDE SEQUENCE</scope>
    <source>
        <strain evidence="12">F60SS</strain>
    </source>
</reference>
<evidence type="ECO:0000256" key="3">
    <source>
        <dbReference type="ARBA" id="ARBA00022679"/>
    </source>
</evidence>
<dbReference type="InterPro" id="IPR029044">
    <property type="entry name" value="Nucleotide-diphossugar_trans"/>
</dbReference>
<comment type="caution">
    <text evidence="12">The sequence shown here is derived from an EMBL/GenBank/DDBJ whole genome shotgun (WGS) entry which is preliminary data.</text>
</comment>
<feature type="transmembrane region" description="Helical" evidence="11">
    <location>
        <begin position="44"/>
        <end position="65"/>
    </location>
</feature>
<evidence type="ECO:0000313" key="13">
    <source>
        <dbReference type="Proteomes" id="UP001141552"/>
    </source>
</evidence>
<feature type="transmembrane region" description="Helical" evidence="11">
    <location>
        <begin position="612"/>
        <end position="632"/>
    </location>
</feature>
<feature type="transmembrane region" description="Helical" evidence="11">
    <location>
        <begin position="664"/>
        <end position="687"/>
    </location>
</feature>
<feature type="transmembrane region" description="Helical" evidence="11">
    <location>
        <begin position="20"/>
        <end position="38"/>
    </location>
</feature>
<organism evidence="12 13">
    <name type="scientific">Turnera subulata</name>
    <dbReference type="NCBI Taxonomy" id="218843"/>
    <lineage>
        <taxon>Eukaryota</taxon>
        <taxon>Viridiplantae</taxon>
        <taxon>Streptophyta</taxon>
        <taxon>Embryophyta</taxon>
        <taxon>Tracheophyta</taxon>
        <taxon>Spermatophyta</taxon>
        <taxon>Magnoliopsida</taxon>
        <taxon>eudicotyledons</taxon>
        <taxon>Gunneridae</taxon>
        <taxon>Pentapetalae</taxon>
        <taxon>rosids</taxon>
        <taxon>fabids</taxon>
        <taxon>Malpighiales</taxon>
        <taxon>Passifloraceae</taxon>
        <taxon>Turnera</taxon>
    </lineage>
</organism>
<dbReference type="Proteomes" id="UP001141552">
    <property type="component" value="Unassembled WGS sequence"/>
</dbReference>
<evidence type="ECO:0000313" key="12">
    <source>
        <dbReference type="EMBL" id="KAJ4831923.1"/>
    </source>
</evidence>
<comment type="subcellular location">
    <subcellularLocation>
        <location evidence="1">Endomembrane system</location>
        <topology evidence="1">Multi-pass membrane protein</topology>
    </subcellularLocation>
</comment>
<dbReference type="GO" id="GO:0030244">
    <property type="term" value="P:cellulose biosynthetic process"/>
    <property type="evidence" value="ECO:0007669"/>
    <property type="project" value="InterPro"/>
</dbReference>
<gene>
    <name evidence="12" type="ORF">Tsubulata_043807</name>
</gene>
<keyword evidence="7" id="KW-0961">Cell wall biogenesis/degradation</keyword>
<feature type="binding site" evidence="10">
    <location>
        <position position="269"/>
    </location>
    <ligand>
        <name>Mn(2+)</name>
        <dbReference type="ChEBI" id="CHEBI:29035"/>
    </ligand>
</feature>
<dbReference type="Pfam" id="PF03552">
    <property type="entry name" value="Cellulose_synt"/>
    <property type="match status" value="2"/>
</dbReference>
<evidence type="ECO:0000256" key="1">
    <source>
        <dbReference type="ARBA" id="ARBA00004127"/>
    </source>
</evidence>
<feature type="binding site" evidence="9">
    <location>
        <position position="132"/>
    </location>
    <ligand>
        <name>UDP-alpha-D-glucose</name>
        <dbReference type="ChEBI" id="CHEBI:58885"/>
    </ligand>
</feature>
<feature type="binding site" evidence="10">
    <location>
        <position position="293"/>
    </location>
    <ligand>
        <name>Mn(2+)</name>
        <dbReference type="ChEBI" id="CHEBI:29035"/>
    </ligand>
</feature>
<evidence type="ECO:0000256" key="2">
    <source>
        <dbReference type="ARBA" id="ARBA00022676"/>
    </source>
</evidence>
<evidence type="ECO:0000256" key="5">
    <source>
        <dbReference type="ARBA" id="ARBA00022989"/>
    </source>
</evidence>